<dbReference type="InterPro" id="IPR002523">
    <property type="entry name" value="MgTranspt_CorA/ZnTranspt_ZntB"/>
</dbReference>
<evidence type="ECO:0000256" key="7">
    <source>
        <dbReference type="ARBA" id="ARBA00023136"/>
    </source>
</evidence>
<dbReference type="GO" id="GO:0015087">
    <property type="term" value="F:cobalt ion transmembrane transporter activity"/>
    <property type="evidence" value="ECO:0007669"/>
    <property type="project" value="TreeGrafter"/>
</dbReference>
<evidence type="ECO:0000313" key="11">
    <source>
        <dbReference type="Proteomes" id="UP001162834"/>
    </source>
</evidence>
<feature type="transmembrane region" description="Helical" evidence="9">
    <location>
        <begin position="303"/>
        <end position="322"/>
    </location>
</feature>
<keyword evidence="5 9" id="KW-0812">Transmembrane</keyword>
<evidence type="ECO:0000256" key="9">
    <source>
        <dbReference type="SAM" id="Phobius"/>
    </source>
</evidence>
<dbReference type="AlphaFoldDB" id="A0A9E7C0W4"/>
<evidence type="ECO:0000256" key="4">
    <source>
        <dbReference type="ARBA" id="ARBA00022475"/>
    </source>
</evidence>
<keyword evidence="11" id="KW-1185">Reference proteome</keyword>
<dbReference type="Pfam" id="PF01544">
    <property type="entry name" value="CorA"/>
    <property type="match status" value="1"/>
</dbReference>
<dbReference type="Gene3D" id="3.30.460.20">
    <property type="entry name" value="CorA soluble domain-like"/>
    <property type="match status" value="1"/>
</dbReference>
<keyword evidence="7 9" id="KW-0472">Membrane</keyword>
<protein>
    <submittedName>
        <fullName evidence="10">Cobalt/magnesium transport protein CorA</fullName>
    </submittedName>
</protein>
<evidence type="ECO:0000256" key="2">
    <source>
        <dbReference type="ARBA" id="ARBA00009765"/>
    </source>
</evidence>
<accession>A0A9E7C0W4</accession>
<dbReference type="RefSeq" id="WP_259310876.1">
    <property type="nucleotide sequence ID" value="NZ_CP087164.1"/>
</dbReference>
<dbReference type="GO" id="GO:0015095">
    <property type="term" value="F:magnesium ion transmembrane transporter activity"/>
    <property type="evidence" value="ECO:0007669"/>
    <property type="project" value="TreeGrafter"/>
</dbReference>
<evidence type="ECO:0000256" key="8">
    <source>
        <dbReference type="SAM" id="MobiDB-lite"/>
    </source>
</evidence>
<sequence length="328" mass="38227">MPNLPRLRRGARGRAPVRPPEQPDTPNVEEIEACGLRWINIERPRQVDRAWLEEHFDFHSLDYEDVFSRNQRPKVDEYDDYLFVVLHFPRFDKQVGRLNAAELDVFVGSDFIITLPNEPIQPLEYLFERCRTGDELREQLFSKGAGYLLYKVVDDCVDASFPMLRKMGNKLERLEEEIFEGRSEEIVRDISNVKQEIINFRKIVRPQRAALRDLDRTRRYVPESLEVYFDDIVDASERIWDMLENYKEVVEALESTNESVISHRVNDVLRVLTSISVVVLPLTLVASVFGMNVHVPGQGSIEAFWIVIVAMVLMLGGMLGYFRHRGWL</sequence>
<evidence type="ECO:0000256" key="6">
    <source>
        <dbReference type="ARBA" id="ARBA00022989"/>
    </source>
</evidence>
<gene>
    <name evidence="10" type="primary">corA_2</name>
    <name evidence="10" type="ORF">DSM104329_03222</name>
</gene>
<dbReference type="PANTHER" id="PTHR46494">
    <property type="entry name" value="CORA FAMILY METAL ION TRANSPORTER (EUROFUNG)"/>
    <property type="match status" value="1"/>
</dbReference>
<keyword evidence="4" id="KW-1003">Cell membrane</keyword>
<dbReference type="GO" id="GO:0000287">
    <property type="term" value="F:magnesium ion binding"/>
    <property type="evidence" value="ECO:0007669"/>
    <property type="project" value="TreeGrafter"/>
</dbReference>
<feature type="region of interest" description="Disordered" evidence="8">
    <location>
        <begin position="1"/>
        <end position="27"/>
    </location>
</feature>
<dbReference type="InterPro" id="IPR045861">
    <property type="entry name" value="CorA_cytoplasmic_dom"/>
</dbReference>
<keyword evidence="6 9" id="KW-1133">Transmembrane helix</keyword>
<proteinExistence type="inferred from homology"/>
<dbReference type="CDD" id="cd12822">
    <property type="entry name" value="TmCorA-like"/>
    <property type="match status" value="1"/>
</dbReference>
<comment type="similarity">
    <text evidence="2">Belongs to the CorA metal ion transporter (MIT) (TC 1.A.35) family.</text>
</comment>
<dbReference type="GO" id="GO:0005886">
    <property type="term" value="C:plasma membrane"/>
    <property type="evidence" value="ECO:0007669"/>
    <property type="project" value="UniProtKB-SubCell"/>
</dbReference>
<comment type="subcellular location">
    <subcellularLocation>
        <location evidence="1">Cell membrane</location>
        <topology evidence="1">Multi-pass membrane protein</topology>
    </subcellularLocation>
</comment>
<evidence type="ECO:0000256" key="5">
    <source>
        <dbReference type="ARBA" id="ARBA00022692"/>
    </source>
</evidence>
<dbReference type="PANTHER" id="PTHR46494:SF1">
    <property type="entry name" value="CORA FAMILY METAL ION TRANSPORTER (EUROFUNG)"/>
    <property type="match status" value="1"/>
</dbReference>
<organism evidence="10 11">
    <name type="scientific">Capillimicrobium parvum</name>
    <dbReference type="NCBI Taxonomy" id="2884022"/>
    <lineage>
        <taxon>Bacteria</taxon>
        <taxon>Bacillati</taxon>
        <taxon>Actinomycetota</taxon>
        <taxon>Thermoleophilia</taxon>
        <taxon>Solirubrobacterales</taxon>
        <taxon>Capillimicrobiaceae</taxon>
        <taxon>Capillimicrobium</taxon>
    </lineage>
</organism>
<evidence type="ECO:0000256" key="1">
    <source>
        <dbReference type="ARBA" id="ARBA00004651"/>
    </source>
</evidence>
<evidence type="ECO:0000313" key="10">
    <source>
        <dbReference type="EMBL" id="UGS36811.1"/>
    </source>
</evidence>
<evidence type="ECO:0000256" key="3">
    <source>
        <dbReference type="ARBA" id="ARBA00022448"/>
    </source>
</evidence>
<feature type="transmembrane region" description="Helical" evidence="9">
    <location>
        <begin position="271"/>
        <end position="291"/>
    </location>
</feature>
<dbReference type="SUPFAM" id="SSF144083">
    <property type="entry name" value="Magnesium transport protein CorA, transmembrane region"/>
    <property type="match status" value="1"/>
</dbReference>
<reference evidence="10" key="1">
    <citation type="journal article" date="2022" name="Int. J. Syst. Evol. Microbiol.">
        <title>Pseudomonas aegrilactucae sp. nov. and Pseudomonas morbosilactucae sp. nov., pathogens causing bacterial rot of lettuce in Japan.</title>
        <authorList>
            <person name="Sawada H."/>
            <person name="Fujikawa T."/>
            <person name="Satou M."/>
        </authorList>
    </citation>
    <scope>NUCLEOTIDE SEQUENCE</scope>
    <source>
        <strain evidence="10">0166_1</strain>
    </source>
</reference>
<keyword evidence="3" id="KW-0813">Transport</keyword>
<dbReference type="InterPro" id="IPR045863">
    <property type="entry name" value="CorA_TM1_TM2"/>
</dbReference>
<dbReference type="Proteomes" id="UP001162834">
    <property type="component" value="Chromosome"/>
</dbReference>
<dbReference type="EMBL" id="CP087164">
    <property type="protein sequence ID" value="UGS36811.1"/>
    <property type="molecule type" value="Genomic_DNA"/>
</dbReference>
<dbReference type="GO" id="GO:0050897">
    <property type="term" value="F:cobalt ion binding"/>
    <property type="evidence" value="ECO:0007669"/>
    <property type="project" value="TreeGrafter"/>
</dbReference>
<feature type="compositionally biased region" description="Basic residues" evidence="8">
    <location>
        <begin position="1"/>
        <end position="12"/>
    </location>
</feature>
<name>A0A9E7C0W4_9ACTN</name>
<dbReference type="KEGG" id="sbae:DSM104329_03222"/>
<dbReference type="Gene3D" id="1.20.58.340">
    <property type="entry name" value="Magnesium transport protein CorA, transmembrane region"/>
    <property type="match status" value="2"/>
</dbReference>
<dbReference type="SUPFAM" id="SSF143865">
    <property type="entry name" value="CorA soluble domain-like"/>
    <property type="match status" value="1"/>
</dbReference>